<feature type="transmembrane region" description="Helical" evidence="7">
    <location>
        <begin position="332"/>
        <end position="356"/>
    </location>
</feature>
<keyword evidence="4 7" id="KW-0812">Transmembrane</keyword>
<evidence type="ECO:0000256" key="5">
    <source>
        <dbReference type="ARBA" id="ARBA00022989"/>
    </source>
</evidence>
<dbReference type="InterPro" id="IPR014047">
    <property type="entry name" value="Chr_Tranpt_l_chain"/>
</dbReference>
<feature type="transmembrane region" description="Helical" evidence="7">
    <location>
        <begin position="413"/>
        <end position="435"/>
    </location>
</feature>
<comment type="subcellular location">
    <subcellularLocation>
        <location evidence="1">Cell membrane</location>
        <topology evidence="1">Multi-pass membrane protein</topology>
    </subcellularLocation>
</comment>
<feature type="transmembrane region" description="Helical" evidence="7">
    <location>
        <begin position="368"/>
        <end position="393"/>
    </location>
</feature>
<feature type="transmembrane region" description="Helical" evidence="7">
    <location>
        <begin position="153"/>
        <end position="182"/>
    </location>
</feature>
<dbReference type="HOGENOM" id="CLU_018106_0_0_5"/>
<dbReference type="STRING" id="349102.Rsph17025_0742"/>
<dbReference type="NCBIfam" id="TIGR00937">
    <property type="entry name" value="2A51"/>
    <property type="match status" value="1"/>
</dbReference>
<gene>
    <name evidence="8" type="ordered locus">Rsph17025_0742</name>
</gene>
<feature type="transmembrane region" description="Helical" evidence="7">
    <location>
        <begin position="89"/>
        <end position="113"/>
    </location>
</feature>
<keyword evidence="6 7" id="KW-0472">Membrane</keyword>
<feature type="transmembrane region" description="Helical" evidence="7">
    <location>
        <begin position="228"/>
        <end position="249"/>
    </location>
</feature>
<organism evidence="8">
    <name type="scientific">Cereibacter sphaeroides (strain ATCC 17025 / ATH 2.4.3)</name>
    <name type="common">Rhodobacter sphaeroides</name>
    <dbReference type="NCBI Taxonomy" id="349102"/>
    <lineage>
        <taxon>Bacteria</taxon>
        <taxon>Pseudomonadati</taxon>
        <taxon>Pseudomonadota</taxon>
        <taxon>Alphaproteobacteria</taxon>
        <taxon>Rhodobacterales</taxon>
        <taxon>Paracoccaceae</taxon>
        <taxon>Cereibacter</taxon>
    </lineage>
</organism>
<evidence type="ECO:0000256" key="2">
    <source>
        <dbReference type="ARBA" id="ARBA00005262"/>
    </source>
</evidence>
<keyword evidence="3" id="KW-1003">Cell membrane</keyword>
<comment type="similarity">
    <text evidence="2">Belongs to the chromate ion transporter (CHR) (TC 2.A.51) family.</text>
</comment>
<name>A4WQI4_CERS5</name>
<evidence type="ECO:0000256" key="7">
    <source>
        <dbReference type="SAM" id="Phobius"/>
    </source>
</evidence>
<dbReference type="InterPro" id="IPR003370">
    <property type="entry name" value="Chromate_transpt"/>
</dbReference>
<evidence type="ECO:0000256" key="1">
    <source>
        <dbReference type="ARBA" id="ARBA00004651"/>
    </source>
</evidence>
<protein>
    <submittedName>
        <fullName evidence="8">Chromate transporter, chromate ion transporter (CHR) family</fullName>
    </submittedName>
</protein>
<evidence type="ECO:0000313" key="8">
    <source>
        <dbReference type="EMBL" id="ABP69648.1"/>
    </source>
</evidence>
<dbReference type="PANTHER" id="PTHR33567">
    <property type="entry name" value="CHROMATE ION TRANSPORTER (EUROFUNG)"/>
    <property type="match status" value="1"/>
</dbReference>
<feature type="transmembrane region" description="Helical" evidence="7">
    <location>
        <begin position="261"/>
        <end position="281"/>
    </location>
</feature>
<dbReference type="KEGG" id="rsq:Rsph17025_0742"/>
<dbReference type="eggNOG" id="COG2059">
    <property type="taxonomic scope" value="Bacteria"/>
</dbReference>
<feature type="transmembrane region" description="Helical" evidence="7">
    <location>
        <begin position="442"/>
        <end position="459"/>
    </location>
</feature>
<feature type="transmembrane region" description="Helical" evidence="7">
    <location>
        <begin position="119"/>
        <end position="141"/>
    </location>
</feature>
<dbReference type="BioCyc" id="RSPH349102:G1G8M-764-MONOMER"/>
<dbReference type="Pfam" id="PF02417">
    <property type="entry name" value="Chromate_transp"/>
    <property type="match status" value="2"/>
</dbReference>
<dbReference type="EMBL" id="CP000661">
    <property type="protein sequence ID" value="ABP69648.1"/>
    <property type="molecule type" value="Genomic_DNA"/>
</dbReference>
<dbReference type="AlphaFoldDB" id="A4WQI4"/>
<keyword evidence="5 7" id="KW-1133">Transmembrane helix</keyword>
<proteinExistence type="inferred from homology"/>
<dbReference type="PIRSF" id="PIRSF004810">
    <property type="entry name" value="ChrA"/>
    <property type="match status" value="1"/>
</dbReference>
<accession>A4WQI4</accession>
<dbReference type="GO" id="GO:0005886">
    <property type="term" value="C:plasma membrane"/>
    <property type="evidence" value="ECO:0007669"/>
    <property type="project" value="UniProtKB-SubCell"/>
</dbReference>
<dbReference type="GO" id="GO:0015109">
    <property type="term" value="F:chromate transmembrane transporter activity"/>
    <property type="evidence" value="ECO:0007669"/>
    <property type="project" value="InterPro"/>
</dbReference>
<reference evidence="8" key="1">
    <citation type="submission" date="2007-04" db="EMBL/GenBank/DDBJ databases">
        <title>Complete sequence of chromosome of Rhodobacter sphaeroides ATCC 17025.</title>
        <authorList>
            <consortium name="US DOE Joint Genome Institute"/>
            <person name="Copeland A."/>
            <person name="Lucas S."/>
            <person name="Lapidus A."/>
            <person name="Barry K."/>
            <person name="Detter J.C."/>
            <person name="Glavina del Rio T."/>
            <person name="Hammon N."/>
            <person name="Israni S."/>
            <person name="Dalin E."/>
            <person name="Tice H."/>
            <person name="Pitluck S."/>
            <person name="Chertkov O."/>
            <person name="Brettin T."/>
            <person name="Bruce D."/>
            <person name="Han C."/>
            <person name="Schmutz J."/>
            <person name="Larimer F."/>
            <person name="Land M."/>
            <person name="Hauser L."/>
            <person name="Kyrpides N."/>
            <person name="Kim E."/>
            <person name="Richardson P."/>
            <person name="Mackenzie C."/>
            <person name="Choudhary M."/>
            <person name="Donohue T.J."/>
            <person name="Kaplan S."/>
        </authorList>
    </citation>
    <scope>NUCLEOTIDE SEQUENCE [LARGE SCALE GENOMIC DNA]</scope>
    <source>
        <strain evidence="8">ATCC 17025</strain>
    </source>
</reference>
<dbReference type="PANTHER" id="PTHR33567:SF3">
    <property type="entry name" value="CHROMATE ION TRANSPORTER (EUROFUNG)"/>
    <property type="match status" value="1"/>
</dbReference>
<evidence type="ECO:0000256" key="3">
    <source>
        <dbReference type="ARBA" id="ARBA00022475"/>
    </source>
</evidence>
<evidence type="ECO:0000256" key="4">
    <source>
        <dbReference type="ARBA" id="ARBA00022692"/>
    </source>
</evidence>
<sequence length="461" mass="48720">MKREVLAEAHSYPTLAEATRVWARIALLSFGGPAGQIAVMHRILVEEKRWLGDGRFLHALNFCMLLPGPEAQQLATYIGWLMHRTRGGLIAGALFVLPGLVAIMVLSILYALYGDAGPVAGLFFGLKTAVLAIVLQAVVRIGSRALRNPTMRVIAALSFLAIFAFAIPFPLIVLTAAAIGWLGARTGLAPYRPPGGSHGATGGTHVDDRETLLGDELDSIPPDVRRDALRAGLVSLALWLLPVAILWLIAPQSVFADIALFFSKMAVVTFGGAYAVLAYVAQEAVDTFGWLGPGEMLDGLGMAETTPGPLIMVTQFVGFIAAFRDASGLPPLLAAMLGGLLTTWVTFAPCFAWIFLGAPWIERLRSDGALSSALTAVTAAVVGVILNLALWFGLHVLFADVRTLSAGPFRLDLPIPGSLDPVAALLTVAAVFAVFRLRLGTMAVLAPAAGAGILLYLVGLR</sequence>
<evidence type="ECO:0000256" key="6">
    <source>
        <dbReference type="ARBA" id="ARBA00023136"/>
    </source>
</evidence>